<evidence type="ECO:0000313" key="2">
    <source>
        <dbReference type="EMBL" id="SDE03148.1"/>
    </source>
</evidence>
<feature type="compositionally biased region" description="Polar residues" evidence="1">
    <location>
        <begin position="1"/>
        <end position="13"/>
    </location>
</feature>
<name>A0A1G6ZKK0_9GAMM</name>
<dbReference type="Proteomes" id="UP000199603">
    <property type="component" value="Unassembled WGS sequence"/>
</dbReference>
<evidence type="ECO:0000256" key="1">
    <source>
        <dbReference type="SAM" id="MobiDB-lite"/>
    </source>
</evidence>
<proteinExistence type="predicted"/>
<dbReference type="OrthoDB" id="6026353at2"/>
<protein>
    <submittedName>
        <fullName evidence="2">Uncharacterized protein</fullName>
    </submittedName>
</protein>
<reference evidence="2 3" key="1">
    <citation type="submission" date="2016-10" db="EMBL/GenBank/DDBJ databases">
        <authorList>
            <person name="de Groot N.N."/>
        </authorList>
    </citation>
    <scope>NUCLEOTIDE SEQUENCE [LARGE SCALE GENOMIC DNA]</scope>
    <source>
        <strain evidence="2 3">DSM 16957</strain>
    </source>
</reference>
<evidence type="ECO:0000313" key="3">
    <source>
        <dbReference type="Proteomes" id="UP000199603"/>
    </source>
</evidence>
<gene>
    <name evidence="2" type="ORF">SAMN04488509_11459</name>
</gene>
<feature type="region of interest" description="Disordered" evidence="1">
    <location>
        <begin position="1"/>
        <end position="33"/>
    </location>
</feature>
<accession>A0A1G6ZKK0</accession>
<dbReference type="STRING" id="265719.SAMN04488509_11459"/>
<dbReference type="RefSeq" id="WP_091245145.1">
    <property type="nucleotide sequence ID" value="NZ_FNAG01000014.1"/>
</dbReference>
<sequence>MNSLDPRTTSRTPAVTAPLPTRPLPAQDDGHERYRERDFGVGYGRSSGYAQARRYVPGLRSSPFSVR</sequence>
<dbReference type="AlphaFoldDB" id="A0A1G6ZKK0"/>
<dbReference type="EMBL" id="FNAG01000014">
    <property type="protein sequence ID" value="SDE03148.1"/>
    <property type="molecule type" value="Genomic_DNA"/>
</dbReference>
<keyword evidence="3" id="KW-1185">Reference proteome</keyword>
<organism evidence="2 3">
    <name type="scientific">Aquimonas voraii</name>
    <dbReference type="NCBI Taxonomy" id="265719"/>
    <lineage>
        <taxon>Bacteria</taxon>
        <taxon>Pseudomonadati</taxon>
        <taxon>Pseudomonadota</taxon>
        <taxon>Gammaproteobacteria</taxon>
        <taxon>Lysobacterales</taxon>
        <taxon>Lysobacteraceae</taxon>
        <taxon>Aquimonas</taxon>
    </lineage>
</organism>